<sequence>MIYGSIFQMSPNPPYTPWSSPESSEVRTEHFNCREPLEPIRFLARTADIDYGISFVNRQALAETTPFLIRSKQYYVSGFNQVRALFSSMGPEILSTWTGPLTLHLKGWYEFLSTPRSIFEHIKEGERSKINIINIVIKRRRHLECCSYPFETALGRLLEWGGGKFGSDLKGPFDPPLRDKKFNDDIHSQFEHALRGESWKGGYVDRDNEGGLILKLYEEMKEVDENRRY</sequence>
<dbReference type="RefSeq" id="XP_066657785.1">
    <property type="nucleotide sequence ID" value="XM_066802850.1"/>
</dbReference>
<name>A0ABR1M3B3_9PEZI</name>
<evidence type="ECO:0000313" key="1">
    <source>
        <dbReference type="EMBL" id="KAK7540854.1"/>
    </source>
</evidence>
<gene>
    <name evidence="1" type="ORF">J3D65DRAFT_665601</name>
</gene>
<dbReference type="Proteomes" id="UP001360953">
    <property type="component" value="Unassembled WGS sequence"/>
</dbReference>
<protein>
    <submittedName>
        <fullName evidence="1">Uncharacterized protein</fullName>
    </submittedName>
</protein>
<dbReference type="EMBL" id="JBBPEH010000003">
    <property type="protein sequence ID" value="KAK7540854.1"/>
    <property type="molecule type" value="Genomic_DNA"/>
</dbReference>
<accession>A0ABR1M3B3</accession>
<dbReference type="GeneID" id="92035756"/>
<evidence type="ECO:0000313" key="2">
    <source>
        <dbReference type="Proteomes" id="UP001360953"/>
    </source>
</evidence>
<comment type="caution">
    <text evidence="1">The sequence shown here is derived from an EMBL/GenBank/DDBJ whole genome shotgun (WGS) entry which is preliminary data.</text>
</comment>
<proteinExistence type="predicted"/>
<organism evidence="1 2">
    <name type="scientific">Phyllosticta citribraziliensis</name>
    <dbReference type="NCBI Taxonomy" id="989973"/>
    <lineage>
        <taxon>Eukaryota</taxon>
        <taxon>Fungi</taxon>
        <taxon>Dikarya</taxon>
        <taxon>Ascomycota</taxon>
        <taxon>Pezizomycotina</taxon>
        <taxon>Dothideomycetes</taxon>
        <taxon>Dothideomycetes incertae sedis</taxon>
        <taxon>Botryosphaeriales</taxon>
        <taxon>Phyllostictaceae</taxon>
        <taxon>Phyllosticta</taxon>
    </lineage>
</organism>
<reference evidence="1 2" key="1">
    <citation type="submission" date="2024-04" db="EMBL/GenBank/DDBJ databases">
        <title>Phyllosticta paracitricarpa is synonymous to the EU quarantine fungus P. citricarpa based on phylogenomic analyses.</title>
        <authorList>
            <consortium name="Lawrence Berkeley National Laboratory"/>
            <person name="Van ingen-buijs V.A."/>
            <person name="Van westerhoven A.C."/>
            <person name="Haridas S."/>
            <person name="Skiadas P."/>
            <person name="Martin F."/>
            <person name="Groenewald J.Z."/>
            <person name="Crous P.W."/>
            <person name="Seidl M.F."/>
        </authorList>
    </citation>
    <scope>NUCLEOTIDE SEQUENCE [LARGE SCALE GENOMIC DNA]</scope>
    <source>
        <strain evidence="1 2">CPC 17464</strain>
    </source>
</reference>
<keyword evidence="2" id="KW-1185">Reference proteome</keyword>